<accession>A0A6J6K089</accession>
<dbReference type="EMBL" id="CAEZWB010000019">
    <property type="protein sequence ID" value="CAB4641835.1"/>
    <property type="molecule type" value="Genomic_DNA"/>
</dbReference>
<protein>
    <submittedName>
        <fullName evidence="1">Unannotated protein</fullName>
    </submittedName>
</protein>
<evidence type="ECO:0000313" key="1">
    <source>
        <dbReference type="EMBL" id="CAB4641835.1"/>
    </source>
</evidence>
<organism evidence="1">
    <name type="scientific">freshwater metagenome</name>
    <dbReference type="NCBI Taxonomy" id="449393"/>
    <lineage>
        <taxon>unclassified sequences</taxon>
        <taxon>metagenomes</taxon>
        <taxon>ecological metagenomes</taxon>
    </lineage>
</organism>
<dbReference type="AlphaFoldDB" id="A0A6J6K089"/>
<sequence length="73" mass="8054">MAMTTGANECDDYVLAHFHRGDTVAYFFDYAGAFVPINGRKCAAPRTFGIGDVAVTNRDCGNFYTHFAWASFC</sequence>
<reference evidence="1" key="1">
    <citation type="submission" date="2020-05" db="EMBL/GenBank/DDBJ databases">
        <authorList>
            <person name="Chiriac C."/>
            <person name="Salcher M."/>
            <person name="Ghai R."/>
            <person name="Kavagutti S V."/>
        </authorList>
    </citation>
    <scope>NUCLEOTIDE SEQUENCE</scope>
</reference>
<name>A0A6J6K089_9ZZZZ</name>
<proteinExistence type="predicted"/>
<gene>
    <name evidence="1" type="ORF">UFOPK2166_00271</name>
</gene>